<keyword evidence="3" id="KW-1185">Reference proteome</keyword>
<feature type="transmembrane region" description="Helical" evidence="1">
    <location>
        <begin position="7"/>
        <end position="26"/>
    </location>
</feature>
<keyword evidence="1" id="KW-1133">Transmembrane helix</keyword>
<evidence type="ECO:0000313" key="2">
    <source>
        <dbReference type="EMBL" id="CAK1588896.1"/>
    </source>
</evidence>
<gene>
    <name evidence="2" type="ORF">PARMNEM_LOCUS9477</name>
</gene>
<comment type="caution">
    <text evidence="2">The sequence shown here is derived from an EMBL/GenBank/DDBJ whole genome shotgun (WGS) entry which is preliminary data.</text>
</comment>
<keyword evidence="1" id="KW-0472">Membrane</keyword>
<dbReference type="Proteomes" id="UP001314205">
    <property type="component" value="Unassembled WGS sequence"/>
</dbReference>
<name>A0AAV1L0L6_9NEOP</name>
<reference evidence="2 3" key="1">
    <citation type="submission" date="2023-11" db="EMBL/GenBank/DDBJ databases">
        <authorList>
            <person name="Hedman E."/>
            <person name="Englund M."/>
            <person name="Stromberg M."/>
            <person name="Nyberg Akerstrom W."/>
            <person name="Nylinder S."/>
            <person name="Jareborg N."/>
            <person name="Kallberg Y."/>
            <person name="Kronander E."/>
        </authorList>
    </citation>
    <scope>NUCLEOTIDE SEQUENCE [LARGE SCALE GENOMIC DNA]</scope>
</reference>
<keyword evidence="1" id="KW-0812">Transmembrane</keyword>
<evidence type="ECO:0000256" key="1">
    <source>
        <dbReference type="SAM" id="Phobius"/>
    </source>
</evidence>
<dbReference type="EMBL" id="CAVLGL010000083">
    <property type="protein sequence ID" value="CAK1588896.1"/>
    <property type="molecule type" value="Genomic_DNA"/>
</dbReference>
<proteinExistence type="predicted"/>
<evidence type="ECO:0008006" key="4">
    <source>
        <dbReference type="Google" id="ProtNLM"/>
    </source>
</evidence>
<organism evidence="2 3">
    <name type="scientific">Parnassius mnemosyne</name>
    <name type="common">clouded apollo</name>
    <dbReference type="NCBI Taxonomy" id="213953"/>
    <lineage>
        <taxon>Eukaryota</taxon>
        <taxon>Metazoa</taxon>
        <taxon>Ecdysozoa</taxon>
        <taxon>Arthropoda</taxon>
        <taxon>Hexapoda</taxon>
        <taxon>Insecta</taxon>
        <taxon>Pterygota</taxon>
        <taxon>Neoptera</taxon>
        <taxon>Endopterygota</taxon>
        <taxon>Lepidoptera</taxon>
        <taxon>Glossata</taxon>
        <taxon>Ditrysia</taxon>
        <taxon>Papilionoidea</taxon>
        <taxon>Papilionidae</taxon>
        <taxon>Parnassiinae</taxon>
        <taxon>Parnassini</taxon>
        <taxon>Parnassius</taxon>
        <taxon>Driopa</taxon>
    </lineage>
</organism>
<sequence>MFDSCGILYYYILLLLLLILYYYYYYYYTAHLYIYIYIYIYYVSHCLSAQLHTVCSVWSNLRDRIVFVPISDPQLQLNKSALLNTGLPIVKW</sequence>
<feature type="transmembrane region" description="Helical" evidence="1">
    <location>
        <begin position="32"/>
        <end position="54"/>
    </location>
</feature>
<protein>
    <recommendedName>
        <fullName evidence="4">ATP synthase F0 subunit 8</fullName>
    </recommendedName>
</protein>
<evidence type="ECO:0000313" key="3">
    <source>
        <dbReference type="Proteomes" id="UP001314205"/>
    </source>
</evidence>
<accession>A0AAV1L0L6</accession>
<dbReference type="AlphaFoldDB" id="A0AAV1L0L6"/>